<proteinExistence type="predicted"/>
<organism evidence="1 2">
    <name type="scientific">Pleurotus eryngii</name>
    <name type="common">Boletus of the steppes</name>
    <dbReference type="NCBI Taxonomy" id="5323"/>
    <lineage>
        <taxon>Eukaryota</taxon>
        <taxon>Fungi</taxon>
        <taxon>Dikarya</taxon>
        <taxon>Basidiomycota</taxon>
        <taxon>Agaricomycotina</taxon>
        <taxon>Agaricomycetes</taxon>
        <taxon>Agaricomycetidae</taxon>
        <taxon>Agaricales</taxon>
        <taxon>Pleurotineae</taxon>
        <taxon>Pleurotaceae</taxon>
        <taxon>Pleurotus</taxon>
    </lineage>
</organism>
<keyword evidence="2" id="KW-1185">Reference proteome</keyword>
<comment type="caution">
    <text evidence="1">The sequence shown here is derived from an EMBL/GenBank/DDBJ whole genome shotgun (WGS) entry which is preliminary data.</text>
</comment>
<protein>
    <submittedName>
        <fullName evidence="1">Uncharacterized protein</fullName>
    </submittedName>
</protein>
<name>A0A9P5ZJE7_PLEER</name>
<dbReference type="Proteomes" id="UP000807025">
    <property type="component" value="Unassembled WGS sequence"/>
</dbReference>
<evidence type="ECO:0000313" key="2">
    <source>
        <dbReference type="Proteomes" id="UP000807025"/>
    </source>
</evidence>
<evidence type="ECO:0000313" key="1">
    <source>
        <dbReference type="EMBL" id="KAF9487710.1"/>
    </source>
</evidence>
<gene>
    <name evidence="1" type="ORF">BDN71DRAFT_1436645</name>
</gene>
<reference evidence="1" key="1">
    <citation type="submission" date="2020-11" db="EMBL/GenBank/DDBJ databases">
        <authorList>
            <consortium name="DOE Joint Genome Institute"/>
            <person name="Ahrendt S."/>
            <person name="Riley R."/>
            <person name="Andreopoulos W."/>
            <person name="Labutti K."/>
            <person name="Pangilinan J."/>
            <person name="Ruiz-Duenas F.J."/>
            <person name="Barrasa J.M."/>
            <person name="Sanchez-Garcia M."/>
            <person name="Camarero S."/>
            <person name="Miyauchi S."/>
            <person name="Serrano A."/>
            <person name="Linde D."/>
            <person name="Babiker R."/>
            <person name="Drula E."/>
            <person name="Ayuso-Fernandez I."/>
            <person name="Pacheco R."/>
            <person name="Padilla G."/>
            <person name="Ferreira P."/>
            <person name="Barriuso J."/>
            <person name="Kellner H."/>
            <person name="Castanera R."/>
            <person name="Alfaro M."/>
            <person name="Ramirez L."/>
            <person name="Pisabarro A.G."/>
            <person name="Kuo A."/>
            <person name="Tritt A."/>
            <person name="Lipzen A."/>
            <person name="He G."/>
            <person name="Yan M."/>
            <person name="Ng V."/>
            <person name="Cullen D."/>
            <person name="Martin F."/>
            <person name="Rosso M.-N."/>
            <person name="Henrissat B."/>
            <person name="Hibbett D."/>
            <person name="Martinez A.T."/>
            <person name="Grigoriev I.V."/>
        </authorList>
    </citation>
    <scope>NUCLEOTIDE SEQUENCE</scope>
    <source>
        <strain evidence="1">ATCC 90797</strain>
    </source>
</reference>
<accession>A0A9P5ZJE7</accession>
<dbReference type="EMBL" id="MU154755">
    <property type="protein sequence ID" value="KAF9487710.1"/>
    <property type="molecule type" value="Genomic_DNA"/>
</dbReference>
<sequence length="115" mass="13060">MGRDIKNSLQRARKELERELANNQDTLGTLAILLAAGHTGGLSNSELEQHIRLVQRCADLAERIMNWKLKDGGIQLQLEKQKAKIREEWAKVEAFEREFQMAARLFRLGDGEGST</sequence>
<dbReference type="AlphaFoldDB" id="A0A9P5ZJE7"/>